<accession>A0A8T4IS41</accession>
<keyword evidence="2" id="KW-1185">Reference proteome</keyword>
<protein>
    <submittedName>
        <fullName evidence="1">Uncharacterized protein</fullName>
    </submittedName>
</protein>
<name>A0A8T4IS41_9ACTN</name>
<proteinExistence type="predicted"/>
<evidence type="ECO:0000313" key="1">
    <source>
        <dbReference type="EMBL" id="MBR7672617.1"/>
    </source>
</evidence>
<sequence>MTTLRCAAAHSEDPSPCEGAHAVVRVVDQHGDEATGCVHHAARMYASLVRPRVYPSPGHGGKAIEVYKRAAALAPFAWVNAAA</sequence>
<comment type="caution">
    <text evidence="1">The sequence shown here is derived from an EMBL/GenBank/DDBJ whole genome shotgun (WGS) entry which is preliminary data.</text>
</comment>
<organism evidence="1 2">
    <name type="scientific">Streptomyces daliensis</name>
    <dbReference type="NCBI Taxonomy" id="299421"/>
    <lineage>
        <taxon>Bacteria</taxon>
        <taxon>Bacillati</taxon>
        <taxon>Actinomycetota</taxon>
        <taxon>Actinomycetes</taxon>
        <taxon>Kitasatosporales</taxon>
        <taxon>Streptomycetaceae</taxon>
        <taxon>Streptomyces</taxon>
    </lineage>
</organism>
<reference evidence="1" key="1">
    <citation type="submission" date="2021-04" db="EMBL/GenBank/DDBJ databases">
        <title>Sequencing of actinobacteria type strains.</title>
        <authorList>
            <person name="Nguyen G.-S."/>
            <person name="Wentzel A."/>
        </authorList>
    </citation>
    <scope>NUCLEOTIDE SEQUENCE</scope>
    <source>
        <strain evidence="1">DSM 42095</strain>
    </source>
</reference>
<dbReference type="AlphaFoldDB" id="A0A8T4IS41"/>
<dbReference type="EMBL" id="JAGSMN010000119">
    <property type="protein sequence ID" value="MBR7672617.1"/>
    <property type="molecule type" value="Genomic_DNA"/>
</dbReference>
<dbReference type="Proteomes" id="UP000675554">
    <property type="component" value="Unassembled WGS sequence"/>
</dbReference>
<evidence type="ECO:0000313" key="2">
    <source>
        <dbReference type="Proteomes" id="UP000675554"/>
    </source>
</evidence>
<gene>
    <name evidence="1" type="ORF">KDA82_06180</name>
</gene>